<feature type="transmembrane region" description="Helical" evidence="8">
    <location>
        <begin position="328"/>
        <end position="350"/>
    </location>
</feature>
<evidence type="ECO:0000256" key="6">
    <source>
        <dbReference type="ARBA" id="ARBA00022989"/>
    </source>
</evidence>
<feature type="transmembrane region" description="Helical" evidence="8">
    <location>
        <begin position="83"/>
        <end position="106"/>
    </location>
</feature>
<evidence type="ECO:0000256" key="7">
    <source>
        <dbReference type="ARBA" id="ARBA00023136"/>
    </source>
</evidence>
<dbReference type="AlphaFoldDB" id="A0A8E6EU93"/>
<keyword evidence="4 10" id="KW-0808">Transferase</keyword>
<dbReference type="EC" id="2.4.-.-" evidence="10"/>
<evidence type="ECO:0000256" key="8">
    <source>
        <dbReference type="SAM" id="Phobius"/>
    </source>
</evidence>
<feature type="transmembrane region" description="Helical" evidence="8">
    <location>
        <begin position="139"/>
        <end position="156"/>
    </location>
</feature>
<feature type="transmembrane region" description="Helical" evidence="8">
    <location>
        <begin position="300"/>
        <end position="319"/>
    </location>
</feature>
<evidence type="ECO:0000256" key="3">
    <source>
        <dbReference type="ARBA" id="ARBA00022676"/>
    </source>
</evidence>
<dbReference type="GO" id="GO:0016763">
    <property type="term" value="F:pentosyltransferase activity"/>
    <property type="evidence" value="ECO:0007669"/>
    <property type="project" value="TreeGrafter"/>
</dbReference>
<dbReference type="GO" id="GO:0005886">
    <property type="term" value="C:plasma membrane"/>
    <property type="evidence" value="ECO:0007669"/>
    <property type="project" value="UniProtKB-SubCell"/>
</dbReference>
<sequence>MILGLIPRIWCLTHTEVAARDSIGFIRSALEMESPPVDYRDTSRHFTRAEVLQYTLQPPGYPAWLLLISQPVRSYLGTTPDSMVLSAQLATILASLLLVIPMYFLGKRVFGQFVALFGTALFQVLPVIVQLTSDGLSESLFLLFAITAVWNCVLALETQKIPFFAGAGASIGLSYLVRPEGLIIGVALLIAVVVVSFKGETPFKKWVIRSVCVALSFAVVAGPYVATIGGLTNKTTGKGLIHYIQGQEVDPTWQNRPDEIGQRSQNPTQLFAVFSAELNGSTTARAFWALKGIGIEVSKVGFYLPFTLAVLGFIIALFTPNKSEGSRFLLLLILCHFGLLFLLAFKIGYISERHTVLSVCIGSFFAVYAIKSLADYFCEYPKEFGKAALLPALILCLSCYVMDFRVLHANRAGHKAAGQWLAQKIQPNEVIWDPFNWAEFYAGRSLYGEPDRNPERGPVYTVIEPQHATPHSRLPMLVTAVEIMRQGEPVFHWPENKPIEQAKVAVYRAEHFKPVTPPANPPQ</sequence>
<feature type="transmembrane region" description="Helical" evidence="8">
    <location>
        <begin position="356"/>
        <end position="377"/>
    </location>
</feature>
<evidence type="ECO:0000256" key="5">
    <source>
        <dbReference type="ARBA" id="ARBA00022692"/>
    </source>
</evidence>
<name>A0A8E6EU93_9BACT</name>
<comment type="subcellular location">
    <subcellularLocation>
        <location evidence="1">Cell membrane</location>
        <topology evidence="1">Multi-pass membrane protein</topology>
    </subcellularLocation>
</comment>
<gene>
    <name evidence="10" type="ORF">KIH39_05790</name>
</gene>
<accession>A0A8E6EU93</accession>
<evidence type="ECO:0000259" key="9">
    <source>
        <dbReference type="Pfam" id="PF13231"/>
    </source>
</evidence>
<dbReference type="RefSeq" id="WP_213498313.1">
    <property type="nucleotide sequence ID" value="NZ_CP074694.1"/>
</dbReference>
<dbReference type="InterPro" id="IPR038731">
    <property type="entry name" value="RgtA/B/C-like"/>
</dbReference>
<keyword evidence="11" id="KW-1185">Reference proteome</keyword>
<evidence type="ECO:0000256" key="4">
    <source>
        <dbReference type="ARBA" id="ARBA00022679"/>
    </source>
</evidence>
<evidence type="ECO:0000256" key="2">
    <source>
        <dbReference type="ARBA" id="ARBA00022475"/>
    </source>
</evidence>
<dbReference type="PANTHER" id="PTHR33908">
    <property type="entry name" value="MANNOSYLTRANSFERASE YKCB-RELATED"/>
    <property type="match status" value="1"/>
</dbReference>
<reference evidence="10" key="1">
    <citation type="submission" date="2021-05" db="EMBL/GenBank/DDBJ databases">
        <title>Complete genome sequence of the cellulolytic planctomycete Telmatocola sphagniphila SP2T and characterization of the first cellulase from planctomycetes.</title>
        <authorList>
            <person name="Rakitin A.L."/>
            <person name="Beletsky A.V."/>
            <person name="Naumoff D.G."/>
            <person name="Kulichevskaya I.S."/>
            <person name="Mardanov A.V."/>
            <person name="Ravin N.V."/>
            <person name="Dedysh S.N."/>
        </authorList>
    </citation>
    <scope>NUCLEOTIDE SEQUENCE</scope>
    <source>
        <strain evidence="10">SP2T</strain>
    </source>
</reference>
<dbReference type="GO" id="GO:0009103">
    <property type="term" value="P:lipopolysaccharide biosynthetic process"/>
    <property type="evidence" value="ECO:0007669"/>
    <property type="project" value="UniProtKB-ARBA"/>
</dbReference>
<feature type="transmembrane region" description="Helical" evidence="8">
    <location>
        <begin position="389"/>
        <end position="407"/>
    </location>
</feature>
<evidence type="ECO:0000313" key="10">
    <source>
        <dbReference type="EMBL" id="QVL33424.1"/>
    </source>
</evidence>
<organism evidence="10 11">
    <name type="scientific">Telmatocola sphagniphila</name>
    <dbReference type="NCBI Taxonomy" id="1123043"/>
    <lineage>
        <taxon>Bacteria</taxon>
        <taxon>Pseudomonadati</taxon>
        <taxon>Planctomycetota</taxon>
        <taxon>Planctomycetia</taxon>
        <taxon>Gemmatales</taxon>
        <taxon>Gemmataceae</taxon>
    </lineage>
</organism>
<proteinExistence type="predicted"/>
<dbReference type="EMBL" id="CP074694">
    <property type="protein sequence ID" value="QVL33424.1"/>
    <property type="molecule type" value="Genomic_DNA"/>
</dbReference>
<evidence type="ECO:0000256" key="1">
    <source>
        <dbReference type="ARBA" id="ARBA00004651"/>
    </source>
</evidence>
<keyword evidence="7 8" id="KW-0472">Membrane</keyword>
<feature type="transmembrane region" description="Helical" evidence="8">
    <location>
        <begin position="113"/>
        <end position="133"/>
    </location>
</feature>
<dbReference type="Proteomes" id="UP000676194">
    <property type="component" value="Chromosome"/>
</dbReference>
<dbReference type="Pfam" id="PF13231">
    <property type="entry name" value="PMT_2"/>
    <property type="match status" value="1"/>
</dbReference>
<keyword evidence="5 8" id="KW-0812">Transmembrane</keyword>
<keyword evidence="2" id="KW-1003">Cell membrane</keyword>
<dbReference type="PANTHER" id="PTHR33908:SF11">
    <property type="entry name" value="MEMBRANE PROTEIN"/>
    <property type="match status" value="1"/>
</dbReference>
<dbReference type="InterPro" id="IPR050297">
    <property type="entry name" value="LipidA_mod_glycosyltrf_83"/>
</dbReference>
<protein>
    <submittedName>
        <fullName evidence="10">Glycosyltransferase family 39 protein</fullName>
        <ecNumber evidence="10">2.4.-.-</ecNumber>
    </submittedName>
</protein>
<keyword evidence="3 10" id="KW-0328">Glycosyltransferase</keyword>
<feature type="domain" description="Glycosyltransferase RgtA/B/C/D-like" evidence="9">
    <location>
        <begin position="86"/>
        <end position="221"/>
    </location>
</feature>
<dbReference type="KEGG" id="tsph:KIH39_05790"/>
<feature type="transmembrane region" description="Helical" evidence="8">
    <location>
        <begin position="206"/>
        <end position="226"/>
    </location>
</feature>
<evidence type="ECO:0000313" key="11">
    <source>
        <dbReference type="Proteomes" id="UP000676194"/>
    </source>
</evidence>
<feature type="transmembrane region" description="Helical" evidence="8">
    <location>
        <begin position="183"/>
        <end position="199"/>
    </location>
</feature>
<keyword evidence="6 8" id="KW-1133">Transmembrane helix</keyword>